<keyword evidence="3" id="KW-1185">Reference proteome</keyword>
<name>A0A6J5EUK3_9BURK</name>
<reference evidence="2 3" key="1">
    <citation type="submission" date="2020-04" db="EMBL/GenBank/DDBJ databases">
        <authorList>
            <person name="De Canck E."/>
        </authorList>
    </citation>
    <scope>NUCLEOTIDE SEQUENCE [LARGE SCALE GENOMIC DNA]</scope>
    <source>
        <strain evidence="2 3">LMG 29542</strain>
    </source>
</reference>
<evidence type="ECO:0000256" key="1">
    <source>
        <dbReference type="SAM" id="MobiDB-lite"/>
    </source>
</evidence>
<dbReference type="Proteomes" id="UP000494363">
    <property type="component" value="Unassembled WGS sequence"/>
</dbReference>
<protein>
    <submittedName>
        <fullName evidence="2">Uncharacterized protein</fullName>
    </submittedName>
</protein>
<organism evidence="2 3">
    <name type="scientific">Paraburkholderia humisilvae</name>
    <dbReference type="NCBI Taxonomy" id="627669"/>
    <lineage>
        <taxon>Bacteria</taxon>
        <taxon>Pseudomonadati</taxon>
        <taxon>Pseudomonadota</taxon>
        <taxon>Betaproteobacteria</taxon>
        <taxon>Burkholderiales</taxon>
        <taxon>Burkholderiaceae</taxon>
        <taxon>Paraburkholderia</taxon>
    </lineage>
</organism>
<dbReference type="AlphaFoldDB" id="A0A6J5EUK3"/>
<evidence type="ECO:0000313" key="2">
    <source>
        <dbReference type="EMBL" id="CAB3768916.1"/>
    </source>
</evidence>
<evidence type="ECO:0000313" key="3">
    <source>
        <dbReference type="Proteomes" id="UP000494363"/>
    </source>
</evidence>
<sequence>MRGIAVLPFDGMRPYDDCCTDAIRFAVNPAEHRQRDTMALTGSEHRGWPDGHTSS</sequence>
<accession>A0A6J5EUK3</accession>
<gene>
    <name evidence="2" type="ORF">LMG29542_05975</name>
</gene>
<proteinExistence type="predicted"/>
<feature type="region of interest" description="Disordered" evidence="1">
    <location>
        <begin position="32"/>
        <end position="55"/>
    </location>
</feature>
<dbReference type="EMBL" id="CADIKH010000039">
    <property type="protein sequence ID" value="CAB3768916.1"/>
    <property type="molecule type" value="Genomic_DNA"/>
</dbReference>